<dbReference type="CDD" id="cd04301">
    <property type="entry name" value="NAT_SF"/>
    <property type="match status" value="1"/>
</dbReference>
<gene>
    <name evidence="3" type="ORF">SAMN04487893_11527</name>
</gene>
<organism evidence="3 4">
    <name type="scientific">Myroides guanonis</name>
    <dbReference type="NCBI Taxonomy" id="1150112"/>
    <lineage>
        <taxon>Bacteria</taxon>
        <taxon>Pseudomonadati</taxon>
        <taxon>Bacteroidota</taxon>
        <taxon>Flavobacteriia</taxon>
        <taxon>Flavobacteriales</taxon>
        <taxon>Flavobacteriaceae</taxon>
        <taxon>Myroides</taxon>
    </lineage>
</organism>
<dbReference type="SUPFAM" id="SSF55729">
    <property type="entry name" value="Acyl-CoA N-acyltransferases (Nat)"/>
    <property type="match status" value="1"/>
</dbReference>
<evidence type="ECO:0000259" key="2">
    <source>
        <dbReference type="PROSITE" id="PS51186"/>
    </source>
</evidence>
<name>A0A1I3U018_9FLAO</name>
<keyword evidence="1" id="KW-0808">Transferase</keyword>
<keyword evidence="4" id="KW-1185">Reference proteome</keyword>
<dbReference type="GO" id="GO:0008080">
    <property type="term" value="F:N-acetyltransferase activity"/>
    <property type="evidence" value="ECO:0007669"/>
    <property type="project" value="InterPro"/>
</dbReference>
<dbReference type="Pfam" id="PF00583">
    <property type="entry name" value="Acetyltransf_1"/>
    <property type="match status" value="1"/>
</dbReference>
<dbReference type="EMBL" id="FORU01000015">
    <property type="protein sequence ID" value="SFJ75246.1"/>
    <property type="molecule type" value="Genomic_DNA"/>
</dbReference>
<dbReference type="Gene3D" id="3.40.630.30">
    <property type="match status" value="1"/>
</dbReference>
<reference evidence="4" key="1">
    <citation type="submission" date="2016-10" db="EMBL/GenBank/DDBJ databases">
        <authorList>
            <person name="Varghese N."/>
            <person name="Submissions S."/>
        </authorList>
    </citation>
    <scope>NUCLEOTIDE SEQUENCE [LARGE SCALE GENOMIC DNA]</scope>
    <source>
        <strain evidence="4">DSM 26542</strain>
    </source>
</reference>
<evidence type="ECO:0000313" key="4">
    <source>
        <dbReference type="Proteomes" id="UP000243887"/>
    </source>
</evidence>
<feature type="domain" description="N-acetyltransferase" evidence="2">
    <location>
        <begin position="4"/>
        <end position="166"/>
    </location>
</feature>
<dbReference type="InterPro" id="IPR050769">
    <property type="entry name" value="NAT_camello-type"/>
</dbReference>
<proteinExistence type="predicted"/>
<dbReference type="PROSITE" id="PS51186">
    <property type="entry name" value="GNAT"/>
    <property type="match status" value="1"/>
</dbReference>
<dbReference type="STRING" id="1150112.SAMN04487893_11527"/>
<dbReference type="InterPro" id="IPR000182">
    <property type="entry name" value="GNAT_dom"/>
</dbReference>
<accession>A0A1I3U018</accession>
<dbReference type="Proteomes" id="UP000243887">
    <property type="component" value="Unassembled WGS sequence"/>
</dbReference>
<evidence type="ECO:0000256" key="1">
    <source>
        <dbReference type="ARBA" id="ARBA00022679"/>
    </source>
</evidence>
<dbReference type="PANTHER" id="PTHR13947:SF37">
    <property type="entry name" value="LD18367P"/>
    <property type="match status" value="1"/>
</dbReference>
<dbReference type="RefSeq" id="WP_177190208.1">
    <property type="nucleotide sequence ID" value="NZ_FORU01000015.1"/>
</dbReference>
<dbReference type="AlphaFoldDB" id="A0A1I3U018"/>
<evidence type="ECO:0000313" key="3">
    <source>
        <dbReference type="EMBL" id="SFJ75246.1"/>
    </source>
</evidence>
<sequence>MTNIVIEKLQLKDLAEIYSFVLQCRSSLFPMLDDKPLPIDLERFKEFYIDDPKSSFLIARTKEGTLIGTIGMREYDRRFEVLKYGEQKIVEVTRLFVQTEYRRHGLGTTLFNELYTVAKNKGIEIMYLHTHPFLPGAQVFWEKQLFHLIKQTVEAGFVTLHMDLSI</sequence>
<dbReference type="InterPro" id="IPR016181">
    <property type="entry name" value="Acyl_CoA_acyltransferase"/>
</dbReference>
<protein>
    <submittedName>
        <fullName evidence="3">N-acetylglutamate synthase, GNAT family</fullName>
    </submittedName>
</protein>
<dbReference type="PANTHER" id="PTHR13947">
    <property type="entry name" value="GNAT FAMILY N-ACETYLTRANSFERASE"/>
    <property type="match status" value="1"/>
</dbReference>